<name>A0ABX5WQ52_9GAMM</name>
<dbReference type="EMBL" id="CP041153">
    <property type="protein sequence ID" value="QDF76652.1"/>
    <property type="molecule type" value="Genomic_DNA"/>
</dbReference>
<accession>A0ABX5WQ52</accession>
<keyword evidence="2" id="KW-1185">Reference proteome</keyword>
<gene>
    <name evidence="1" type="ORF">FGA12_16600</name>
</gene>
<organism evidence="1 2">
    <name type="scientific">Shewanella marisflavi</name>
    <dbReference type="NCBI Taxonomy" id="260364"/>
    <lineage>
        <taxon>Bacteria</taxon>
        <taxon>Pseudomonadati</taxon>
        <taxon>Pseudomonadota</taxon>
        <taxon>Gammaproteobacteria</taxon>
        <taxon>Alteromonadales</taxon>
        <taxon>Shewanellaceae</taxon>
        <taxon>Shewanella</taxon>
    </lineage>
</organism>
<evidence type="ECO:0000313" key="1">
    <source>
        <dbReference type="EMBL" id="QDF76652.1"/>
    </source>
</evidence>
<sequence length="107" mass="11986">MSRNMLVWKWASDYDSPAKRKKKKIKMSDVSSGFAKVGSHEAIGEADLEPYISKVEEIYGSDELNRPFVLERYENCVVFNYGNNDGPTIVPVLGNLAMSFGLNGSEF</sequence>
<reference evidence="1 2" key="1">
    <citation type="submission" date="2019-06" db="EMBL/GenBank/DDBJ databases">
        <title>Complete genome of Shewanella marisflavi ECSMB14101, a mussel settlement-inducing bacterium isolated from East China Sea.</title>
        <authorList>
            <person name="Yang J."/>
            <person name="Liang X."/>
            <person name="Chang R."/>
            <person name="Peng L."/>
        </authorList>
    </citation>
    <scope>NUCLEOTIDE SEQUENCE [LARGE SCALE GENOMIC DNA]</scope>
    <source>
        <strain evidence="1 2">ECSMB14101</strain>
    </source>
</reference>
<dbReference type="RefSeq" id="WP_033539484.1">
    <property type="nucleotide sequence ID" value="NZ_CP041153.1"/>
</dbReference>
<proteinExistence type="predicted"/>
<dbReference type="Proteomes" id="UP000318758">
    <property type="component" value="Chromosome"/>
</dbReference>
<protein>
    <submittedName>
        <fullName evidence="1">Uncharacterized protein</fullName>
    </submittedName>
</protein>
<evidence type="ECO:0000313" key="2">
    <source>
        <dbReference type="Proteomes" id="UP000318758"/>
    </source>
</evidence>